<evidence type="ECO:0000256" key="11">
    <source>
        <dbReference type="ARBA" id="ARBA00023180"/>
    </source>
</evidence>
<feature type="transmembrane region" description="Helical" evidence="16">
    <location>
        <begin position="483"/>
        <end position="504"/>
    </location>
</feature>
<dbReference type="PANTHER" id="PTHR46513:SF42">
    <property type="entry name" value="PROTEIN CUEBALL"/>
    <property type="match status" value="1"/>
</dbReference>
<dbReference type="PROSITE" id="PS01186">
    <property type="entry name" value="EGF_2"/>
    <property type="match status" value="1"/>
</dbReference>
<keyword evidence="16" id="KW-1133">Transmembrane helix</keyword>
<dbReference type="Pfam" id="PF16472">
    <property type="entry name" value="DUF5050"/>
    <property type="match status" value="1"/>
</dbReference>
<keyword evidence="4 17" id="KW-0732">Signal</keyword>
<keyword evidence="3 14" id="KW-0245">EGF-like domain</keyword>
<organism evidence="19 20">
    <name type="scientific">Phyllotreta striolata</name>
    <name type="common">Striped flea beetle</name>
    <name type="synonym">Crioceris striolata</name>
    <dbReference type="NCBI Taxonomy" id="444603"/>
    <lineage>
        <taxon>Eukaryota</taxon>
        <taxon>Metazoa</taxon>
        <taxon>Ecdysozoa</taxon>
        <taxon>Arthropoda</taxon>
        <taxon>Hexapoda</taxon>
        <taxon>Insecta</taxon>
        <taxon>Pterygota</taxon>
        <taxon>Neoptera</taxon>
        <taxon>Endopterygota</taxon>
        <taxon>Coleoptera</taxon>
        <taxon>Polyphaga</taxon>
        <taxon>Cucujiformia</taxon>
        <taxon>Chrysomeloidea</taxon>
        <taxon>Chrysomelidae</taxon>
        <taxon>Galerucinae</taxon>
        <taxon>Alticini</taxon>
        <taxon>Phyllotreta</taxon>
    </lineage>
</organism>
<dbReference type="SUPFAM" id="SSF63825">
    <property type="entry name" value="YWTD domain"/>
    <property type="match status" value="1"/>
</dbReference>
<dbReference type="SMART" id="SM00181">
    <property type="entry name" value="EGF"/>
    <property type="match status" value="3"/>
</dbReference>
<feature type="disulfide bond" evidence="14">
    <location>
        <begin position="342"/>
        <end position="351"/>
    </location>
</feature>
<evidence type="ECO:0000256" key="13">
    <source>
        <dbReference type="ARBA" id="ARBA00040020"/>
    </source>
</evidence>
<evidence type="ECO:0000256" key="1">
    <source>
        <dbReference type="ARBA" id="ARBA00004251"/>
    </source>
</evidence>
<keyword evidence="8" id="KW-0896">Oogenesis</keyword>
<comment type="caution">
    <text evidence="14">Lacks conserved residue(s) required for the propagation of feature annotation.</text>
</comment>
<dbReference type="Proteomes" id="UP001153712">
    <property type="component" value="Chromosome 12"/>
</dbReference>
<evidence type="ECO:0000256" key="8">
    <source>
        <dbReference type="ARBA" id="ARBA00022943"/>
    </source>
</evidence>
<evidence type="ECO:0000256" key="12">
    <source>
        <dbReference type="ARBA" id="ARBA00038070"/>
    </source>
</evidence>
<keyword evidence="10 14" id="KW-1015">Disulfide bond</keyword>
<keyword evidence="11" id="KW-0325">Glycoprotein</keyword>
<keyword evidence="5" id="KW-0677">Repeat</keyword>
<dbReference type="InterPro" id="IPR050778">
    <property type="entry name" value="Cueball_EGF_LRP_Nidogen"/>
</dbReference>
<dbReference type="OrthoDB" id="382013at2759"/>
<feature type="domain" description="EGF-like" evidence="18">
    <location>
        <begin position="388"/>
        <end position="425"/>
    </location>
</feature>
<proteinExistence type="inferred from homology"/>
<dbReference type="GO" id="GO:0005886">
    <property type="term" value="C:plasma membrane"/>
    <property type="evidence" value="ECO:0007669"/>
    <property type="project" value="UniProtKB-SubCell"/>
</dbReference>
<evidence type="ECO:0000256" key="7">
    <source>
        <dbReference type="ARBA" id="ARBA00022871"/>
    </source>
</evidence>
<dbReference type="GO" id="GO:0048477">
    <property type="term" value="P:oogenesis"/>
    <property type="evidence" value="ECO:0007669"/>
    <property type="project" value="UniProtKB-KW"/>
</dbReference>
<feature type="disulfide bond" evidence="14">
    <location>
        <begin position="396"/>
        <end position="413"/>
    </location>
</feature>
<dbReference type="GO" id="GO:0017147">
    <property type="term" value="F:Wnt-protein binding"/>
    <property type="evidence" value="ECO:0007669"/>
    <property type="project" value="TreeGrafter"/>
</dbReference>
<dbReference type="InterPro" id="IPR000033">
    <property type="entry name" value="LDLR_classB_rpt"/>
</dbReference>
<keyword evidence="16" id="KW-0812">Transmembrane</keyword>
<evidence type="ECO:0000256" key="15">
    <source>
        <dbReference type="PROSITE-ProRule" id="PRU00461"/>
    </source>
</evidence>
<reference evidence="19" key="1">
    <citation type="submission" date="2022-01" db="EMBL/GenBank/DDBJ databases">
        <authorList>
            <person name="King R."/>
        </authorList>
    </citation>
    <scope>NUCLEOTIDE SEQUENCE</scope>
</reference>
<dbReference type="InterPro" id="IPR011042">
    <property type="entry name" value="6-blade_b-propeller_TolB-like"/>
</dbReference>
<name>A0A9N9TJ78_PHYSR</name>
<feature type="disulfide bond" evidence="14">
    <location>
        <begin position="392"/>
        <end position="402"/>
    </location>
</feature>
<keyword evidence="7" id="KW-0744">Spermatogenesis</keyword>
<evidence type="ECO:0000256" key="14">
    <source>
        <dbReference type="PROSITE-ProRule" id="PRU00076"/>
    </source>
</evidence>
<dbReference type="InterPro" id="IPR032485">
    <property type="entry name" value="LRP1-like_beta_prop"/>
</dbReference>
<evidence type="ECO:0000256" key="16">
    <source>
        <dbReference type="SAM" id="Phobius"/>
    </source>
</evidence>
<dbReference type="SMART" id="SM00135">
    <property type="entry name" value="LY"/>
    <property type="match status" value="3"/>
</dbReference>
<dbReference type="GO" id="GO:0042813">
    <property type="term" value="F:Wnt receptor activity"/>
    <property type="evidence" value="ECO:0007669"/>
    <property type="project" value="TreeGrafter"/>
</dbReference>
<gene>
    <name evidence="19" type="ORF">PHYEVI_LOCUS2673</name>
</gene>
<evidence type="ECO:0000256" key="17">
    <source>
        <dbReference type="SAM" id="SignalP"/>
    </source>
</evidence>
<accession>A0A9N9TJ78</accession>
<dbReference type="PANTHER" id="PTHR46513">
    <property type="entry name" value="VITELLOGENIN RECEPTOR-LIKE PROTEIN-RELATED-RELATED"/>
    <property type="match status" value="1"/>
</dbReference>
<keyword evidence="9 16" id="KW-0472">Membrane</keyword>
<dbReference type="Gene3D" id="2.120.10.30">
    <property type="entry name" value="TolB, C-terminal domain"/>
    <property type="match status" value="1"/>
</dbReference>
<dbReference type="PROSITE" id="PS50026">
    <property type="entry name" value="EGF_3"/>
    <property type="match status" value="2"/>
</dbReference>
<dbReference type="PROSITE" id="PS00022">
    <property type="entry name" value="EGF_1"/>
    <property type="match status" value="1"/>
</dbReference>
<feature type="chain" id="PRO_5040374923" description="Protein cueball" evidence="17">
    <location>
        <begin position="23"/>
        <end position="575"/>
    </location>
</feature>
<dbReference type="GO" id="GO:0060070">
    <property type="term" value="P:canonical Wnt signaling pathway"/>
    <property type="evidence" value="ECO:0007669"/>
    <property type="project" value="TreeGrafter"/>
</dbReference>
<keyword evidence="6" id="KW-0221">Differentiation</keyword>
<dbReference type="PROSITE" id="PS51120">
    <property type="entry name" value="LDLRB"/>
    <property type="match status" value="1"/>
</dbReference>
<evidence type="ECO:0000256" key="4">
    <source>
        <dbReference type="ARBA" id="ARBA00022729"/>
    </source>
</evidence>
<evidence type="ECO:0000256" key="5">
    <source>
        <dbReference type="ARBA" id="ARBA00022737"/>
    </source>
</evidence>
<evidence type="ECO:0000313" key="19">
    <source>
        <dbReference type="EMBL" id="CAG9856247.1"/>
    </source>
</evidence>
<evidence type="ECO:0000256" key="6">
    <source>
        <dbReference type="ARBA" id="ARBA00022782"/>
    </source>
</evidence>
<feature type="signal peptide" evidence="17">
    <location>
        <begin position="1"/>
        <end position="22"/>
    </location>
</feature>
<dbReference type="GO" id="GO:0007283">
    <property type="term" value="P:spermatogenesis"/>
    <property type="evidence" value="ECO:0007669"/>
    <property type="project" value="UniProtKB-KW"/>
</dbReference>
<evidence type="ECO:0000256" key="3">
    <source>
        <dbReference type="ARBA" id="ARBA00022536"/>
    </source>
</evidence>
<dbReference type="EMBL" id="OU900105">
    <property type="protein sequence ID" value="CAG9856247.1"/>
    <property type="molecule type" value="Genomic_DNA"/>
</dbReference>
<dbReference type="InterPro" id="IPR000742">
    <property type="entry name" value="EGF"/>
</dbReference>
<protein>
    <recommendedName>
        <fullName evidence="13">Protein cueball</fullName>
    </recommendedName>
</protein>
<feature type="disulfide bond" evidence="14">
    <location>
        <begin position="415"/>
        <end position="424"/>
    </location>
</feature>
<keyword evidence="20" id="KW-1185">Reference proteome</keyword>
<sequence length="575" mass="64804">MEKMSRNSCTLAVLLMIIGARCGEIDWDLAIAVENEIKLLDSNGSEINSQSQPFSSLKALVYDGIRDQFIVSDTDGNLKYDTIFTVRFNKETDTTVPIIRDLPGDIQGMSVDPLEDVLYWTDLANRTINYVNLNGNNYESNEYLRFNDKFPHAITVDVCNRYIYYTNPSAERPTIERMKLDKTGHEVLVSDTIMSPVGLTVSHKDQRLYWADSRIGAEAGRIESIALDGSDRKLVVERTAMVPFGLAVDDEAIYWTDTVNKALYKFPKSTNNPYAEPQKIAAFSGIPMGLASKHYMYHDDCRNLTAIIKEYQENQIAKNDGNRRGDSNCLNGFIVNGTFCQCQRGFVGKRCEMSLCDFDYCLNGHCYFSTAGKPVCNCRSGFFGARCEKSICDRYCLNEGKCETPPGGDGPKCSCIEGFFGDRCEHDERICDDYCDSKSKGGYSDKLEGLCRCNAISAGNNSMALKSVSQEKKDFLSKLDDPVVYLSFGLILSLIIIIALSIYIRHVKKIRPRIKKRIIVNKNVTPLTYRPQANTEQCEITIENCCNMNVCETPCFEPREDKKTLLKNMEGDDLY</sequence>
<feature type="repeat" description="LDL-receptor class B" evidence="15">
    <location>
        <begin position="206"/>
        <end position="252"/>
    </location>
</feature>
<dbReference type="SUPFAM" id="SSF57196">
    <property type="entry name" value="EGF/Laminin"/>
    <property type="match status" value="2"/>
</dbReference>
<evidence type="ECO:0000256" key="9">
    <source>
        <dbReference type="ARBA" id="ARBA00023136"/>
    </source>
</evidence>
<dbReference type="Gene3D" id="2.10.25.10">
    <property type="entry name" value="Laminin"/>
    <property type="match status" value="2"/>
</dbReference>
<dbReference type="GO" id="GO:0016192">
    <property type="term" value="P:vesicle-mediated transport"/>
    <property type="evidence" value="ECO:0007669"/>
    <property type="project" value="UniProtKB-ARBA"/>
</dbReference>
<evidence type="ECO:0000256" key="2">
    <source>
        <dbReference type="ARBA" id="ARBA00022475"/>
    </source>
</evidence>
<feature type="domain" description="EGF-like" evidence="18">
    <location>
        <begin position="320"/>
        <end position="352"/>
    </location>
</feature>
<keyword evidence="2" id="KW-1003">Cell membrane</keyword>
<evidence type="ECO:0000313" key="20">
    <source>
        <dbReference type="Proteomes" id="UP001153712"/>
    </source>
</evidence>
<evidence type="ECO:0000259" key="18">
    <source>
        <dbReference type="PROSITE" id="PS50026"/>
    </source>
</evidence>
<comment type="subcellular location">
    <subcellularLocation>
        <location evidence="1">Cell membrane</location>
        <topology evidence="1">Single-pass type I membrane protein</topology>
    </subcellularLocation>
</comment>
<comment type="similarity">
    <text evidence="12">Belongs to the cueball family.</text>
</comment>
<dbReference type="AlphaFoldDB" id="A0A9N9TJ78"/>
<evidence type="ECO:0000256" key="10">
    <source>
        <dbReference type="ARBA" id="ARBA00023157"/>
    </source>
</evidence>